<comment type="similarity">
    <text evidence="2">Belongs to the granulin family.</text>
</comment>
<dbReference type="Gene3D" id="2.10.25.160">
    <property type="entry name" value="Granulin"/>
    <property type="match status" value="10"/>
</dbReference>
<feature type="domain" description="Granulins" evidence="5">
    <location>
        <begin position="123"/>
        <end position="136"/>
    </location>
</feature>
<evidence type="ECO:0000256" key="3">
    <source>
        <dbReference type="ARBA" id="ARBA00022525"/>
    </source>
</evidence>
<name>A0A8C9SA32_SCLFO</name>
<sequence length="762" mass="80304">MRQQSDKAGDVPCDSTHACQDGSTCCKTTTGEWACCPLPQAVCCEDHVHCCPQGTTCNTAKNTCESSSGSVPWLEKVPAMRQQSDKAGDVPCDSTHACQDGSTCCKTTTGEWACCPLPQAVCCEDHVHCCPQGTTCNTAKNTCESSSGSVPWLEKVPAMRQQSDKAGDVPCDSTHACQDGSTCCKTTTGEWACCPLPQAVCCEDHVHCCPQGTTCNTAKNTCESSSGSVPWLEKVPAMRQQSDKAGDVPCDSTHACQDGSTCCKTTTGEWACCPLPQVGIYAVCCEDHVHCCPQGTTCNTAKNTCESSSGSVPWLEKVPAMRQQSDKAGDVPCDSTHACQDGSTCCKTTTGEWACCPLPQAVCCEDHVHCCPQGTTCNTAKNTCESSSGSVPWLEKVPAMRQQSDKAGDVPCDSTHACQDGSTCCKTTTGEWACCPLPQAVCCEDHVHCCPQGTTCNTAKNTCESSSGSVPWLEKVPAMRQQSDKAGDVPCDSTHACQDGSTCCKTTTGEWACCPLPQAVCCEDHVHCCPQGTTCNTAKNTCESSSGSVPWLEKVPAMRQQSDKAGDVPCDSTHACQDGSTCCKTTTGEWACCPLPQAVCCEDHVHCCPQGTTCNTAKNTCESSSGSVPWLEKVPAMRQQSDKAGDVPCDSTHACQDGSTCCKTTTGEWACCPLPQAVCCEDHVHCCPQGTTCNTAKNTCESSSGSVPWLEKVPAMRQQSDKAGDVPCDSTHACQDGSTCCKTTTGEWACCPLPQVGIYVNT</sequence>
<dbReference type="PANTHER" id="PTHR12274:SF8">
    <property type="entry name" value="GRANULIN-A ISOFORM X1"/>
    <property type="match status" value="1"/>
</dbReference>
<keyword evidence="7" id="KW-1185">Reference proteome</keyword>
<keyword evidence="4" id="KW-1015">Disulfide bond</keyword>
<evidence type="ECO:0000256" key="1">
    <source>
        <dbReference type="ARBA" id="ARBA00004613"/>
    </source>
</evidence>
<dbReference type="SUPFAM" id="SSF57277">
    <property type="entry name" value="Granulin repeat"/>
    <property type="match status" value="10"/>
</dbReference>
<feature type="domain" description="Granulins" evidence="5">
    <location>
        <begin position="680"/>
        <end position="693"/>
    </location>
</feature>
<dbReference type="FunFam" id="2.10.25.160:FF:000001">
    <property type="entry name" value="Granulin precursor"/>
    <property type="match status" value="8"/>
</dbReference>
<feature type="domain" description="Granulins" evidence="5">
    <location>
        <begin position="44"/>
        <end position="57"/>
    </location>
</feature>
<dbReference type="GeneTree" id="ENSGT00470000042293"/>
<dbReference type="Ensembl" id="ENSSFOT00015033563.2">
    <property type="protein sequence ID" value="ENSSFOP00015033197.2"/>
    <property type="gene ID" value="ENSSFOG00015027335.1"/>
</dbReference>
<protein>
    <submittedName>
        <fullName evidence="6">Granulin a</fullName>
    </submittedName>
</protein>
<dbReference type="OrthoDB" id="5854875at2759"/>
<reference evidence="6" key="3">
    <citation type="submission" date="2025-09" db="UniProtKB">
        <authorList>
            <consortium name="Ensembl"/>
        </authorList>
    </citation>
    <scope>IDENTIFICATION</scope>
</reference>
<evidence type="ECO:0000256" key="2">
    <source>
        <dbReference type="ARBA" id="ARBA00010093"/>
    </source>
</evidence>
<dbReference type="GO" id="GO:0005576">
    <property type="term" value="C:extracellular region"/>
    <property type="evidence" value="ECO:0007669"/>
    <property type="project" value="UniProtKB-SubCell"/>
</dbReference>
<proteinExistence type="inferred from homology"/>
<feature type="domain" description="Granulins" evidence="5">
    <location>
        <begin position="601"/>
        <end position="614"/>
    </location>
</feature>
<dbReference type="AlphaFoldDB" id="A0A8C9SA32"/>
<feature type="domain" description="Granulins" evidence="5">
    <location>
        <begin position="443"/>
        <end position="456"/>
    </location>
</feature>
<dbReference type="InterPro" id="IPR000118">
    <property type="entry name" value="Granulin"/>
</dbReference>
<feature type="domain" description="Granulins" evidence="5">
    <location>
        <begin position="285"/>
        <end position="298"/>
    </location>
</feature>
<evidence type="ECO:0000259" key="5">
    <source>
        <dbReference type="PROSITE" id="PS00799"/>
    </source>
</evidence>
<dbReference type="InterPro" id="IPR039036">
    <property type="entry name" value="Granulin_fam"/>
</dbReference>
<comment type="subcellular location">
    <subcellularLocation>
        <location evidence="1">Secreted</location>
    </subcellularLocation>
</comment>
<dbReference type="InterPro" id="IPR037277">
    <property type="entry name" value="Granulin_sf"/>
</dbReference>
<dbReference type="SMART" id="SM00277">
    <property type="entry name" value="GRAN"/>
    <property type="match status" value="9"/>
</dbReference>
<dbReference type="Pfam" id="PF00396">
    <property type="entry name" value="Granulin"/>
    <property type="match status" value="9"/>
</dbReference>
<evidence type="ECO:0000313" key="6">
    <source>
        <dbReference type="Ensembl" id="ENSSFOP00015033197.2"/>
    </source>
</evidence>
<dbReference type="PANTHER" id="PTHR12274">
    <property type="entry name" value="GRANULIN"/>
    <property type="match status" value="1"/>
</dbReference>
<dbReference type="Proteomes" id="UP000694397">
    <property type="component" value="Chromosome 8"/>
</dbReference>
<feature type="domain" description="Granulins" evidence="5">
    <location>
        <begin position="522"/>
        <end position="535"/>
    </location>
</feature>
<evidence type="ECO:0000256" key="4">
    <source>
        <dbReference type="ARBA" id="ARBA00023157"/>
    </source>
</evidence>
<reference evidence="6" key="2">
    <citation type="submission" date="2025-08" db="UniProtKB">
        <authorList>
            <consortium name="Ensembl"/>
        </authorList>
    </citation>
    <scope>IDENTIFICATION</scope>
</reference>
<evidence type="ECO:0000313" key="7">
    <source>
        <dbReference type="Proteomes" id="UP000694397"/>
    </source>
</evidence>
<reference evidence="6 7" key="1">
    <citation type="submission" date="2019-04" db="EMBL/GenBank/DDBJ databases">
        <authorList>
            <consortium name="Wellcome Sanger Institute Data Sharing"/>
        </authorList>
    </citation>
    <scope>NUCLEOTIDE SEQUENCE [LARGE SCALE GENOMIC DNA]</scope>
</reference>
<feature type="domain" description="Granulins" evidence="5">
    <location>
        <begin position="364"/>
        <end position="377"/>
    </location>
</feature>
<dbReference type="PROSITE" id="PS00799">
    <property type="entry name" value="GRANULINS"/>
    <property type="match status" value="9"/>
</dbReference>
<accession>A0A8C9SA32</accession>
<organism evidence="6 7">
    <name type="scientific">Scleropages formosus</name>
    <name type="common">Asian bonytongue</name>
    <name type="synonym">Osteoglossum formosum</name>
    <dbReference type="NCBI Taxonomy" id="113540"/>
    <lineage>
        <taxon>Eukaryota</taxon>
        <taxon>Metazoa</taxon>
        <taxon>Chordata</taxon>
        <taxon>Craniata</taxon>
        <taxon>Vertebrata</taxon>
        <taxon>Euteleostomi</taxon>
        <taxon>Actinopterygii</taxon>
        <taxon>Neopterygii</taxon>
        <taxon>Teleostei</taxon>
        <taxon>Osteoglossocephala</taxon>
        <taxon>Osteoglossomorpha</taxon>
        <taxon>Osteoglossiformes</taxon>
        <taxon>Osteoglossidae</taxon>
        <taxon>Scleropages</taxon>
    </lineage>
</organism>
<keyword evidence="3" id="KW-0964">Secreted</keyword>
<feature type="domain" description="Granulins" evidence="5">
    <location>
        <begin position="202"/>
        <end position="215"/>
    </location>
</feature>